<dbReference type="AlphaFoldDB" id="A0A4Z2HPY5"/>
<name>A0A4Z2HPY5_9TELE</name>
<accession>A0A4Z2HPY5</accession>
<organism evidence="1 2">
    <name type="scientific">Liparis tanakae</name>
    <name type="common">Tanaka's snailfish</name>
    <dbReference type="NCBI Taxonomy" id="230148"/>
    <lineage>
        <taxon>Eukaryota</taxon>
        <taxon>Metazoa</taxon>
        <taxon>Chordata</taxon>
        <taxon>Craniata</taxon>
        <taxon>Vertebrata</taxon>
        <taxon>Euteleostomi</taxon>
        <taxon>Actinopterygii</taxon>
        <taxon>Neopterygii</taxon>
        <taxon>Teleostei</taxon>
        <taxon>Neoteleostei</taxon>
        <taxon>Acanthomorphata</taxon>
        <taxon>Eupercaria</taxon>
        <taxon>Perciformes</taxon>
        <taxon>Cottioidei</taxon>
        <taxon>Cottales</taxon>
        <taxon>Liparidae</taxon>
        <taxon>Liparis</taxon>
    </lineage>
</organism>
<reference evidence="1 2" key="1">
    <citation type="submission" date="2019-03" db="EMBL/GenBank/DDBJ databases">
        <title>First draft genome of Liparis tanakae, snailfish: a comprehensive survey of snailfish specific genes.</title>
        <authorList>
            <person name="Kim W."/>
            <person name="Song I."/>
            <person name="Jeong J.-H."/>
            <person name="Kim D."/>
            <person name="Kim S."/>
            <person name="Ryu S."/>
            <person name="Song J.Y."/>
            <person name="Lee S.K."/>
        </authorList>
    </citation>
    <scope>NUCLEOTIDE SEQUENCE [LARGE SCALE GENOMIC DNA]</scope>
    <source>
        <tissue evidence="1">Muscle</tissue>
    </source>
</reference>
<gene>
    <name evidence="1" type="ORF">EYF80_022422</name>
</gene>
<protein>
    <submittedName>
        <fullName evidence="1">Uncharacterized protein</fullName>
    </submittedName>
</protein>
<dbReference type="Proteomes" id="UP000314294">
    <property type="component" value="Unassembled WGS sequence"/>
</dbReference>
<evidence type="ECO:0000313" key="1">
    <source>
        <dbReference type="EMBL" id="TNN67315.1"/>
    </source>
</evidence>
<proteinExistence type="predicted"/>
<keyword evidence="2" id="KW-1185">Reference proteome</keyword>
<comment type="caution">
    <text evidence="1">The sequence shown here is derived from an EMBL/GenBank/DDBJ whole genome shotgun (WGS) entry which is preliminary data.</text>
</comment>
<dbReference type="EMBL" id="SRLO01000205">
    <property type="protein sequence ID" value="TNN67315.1"/>
    <property type="molecule type" value="Genomic_DNA"/>
</dbReference>
<sequence>MFNQIEDENRKSASGRNEVFSPAVALSKRGFGEMRYGKREREGERKTKCSVYCVELRAVCRSGWESLLAFTLSRTEIAMSANVTEAKSGPQTTPIKQLPRYQVPAGLFAKRVDAHKAPFTCRVQLTGH</sequence>
<evidence type="ECO:0000313" key="2">
    <source>
        <dbReference type="Proteomes" id="UP000314294"/>
    </source>
</evidence>